<dbReference type="InterPro" id="IPR008964">
    <property type="entry name" value="Invasin/intimin_cell_adhesion"/>
</dbReference>
<dbReference type="SUPFAM" id="SSF49373">
    <property type="entry name" value="Invasin/intimin cell-adhesion fragments"/>
    <property type="match status" value="1"/>
</dbReference>
<feature type="chain" id="PRO_5009521144" description="Big-1 domain-containing protein" evidence="2">
    <location>
        <begin position="25"/>
        <end position="1133"/>
    </location>
</feature>
<evidence type="ECO:0000313" key="5">
    <source>
        <dbReference type="Proteomes" id="UP000177407"/>
    </source>
</evidence>
<feature type="signal peptide" evidence="2">
    <location>
        <begin position="1"/>
        <end position="24"/>
    </location>
</feature>
<dbReference type="SMART" id="SM00634">
    <property type="entry name" value="BID_1"/>
    <property type="match status" value="1"/>
</dbReference>
<dbReference type="InterPro" id="IPR003344">
    <property type="entry name" value="Big_1_dom"/>
</dbReference>
<sequence>MRKTIPLIIFSLIFSCLPIGPTNAAVTLSVVNNEAPSASFYTSEFDKLVMDFTIKRSDSVADVLNVLTFENTGNARNYYDISKVIVWADAGEVGFQGMEIDEKLGDAVYKDSSNYWQLSGLNKVVPGVGLRIFISVETAARGSVITGKYIQMRLSGLLDGGTAGQFNDGDKGVFLGEVVGPQDAVLNSGIQTIYVSSYDNSAPKTVIKTPVANETISATSYKITGATRDQGGSTPSEVKISITKSGGAAGQETVVTTTGANFLTWEYNWTGITDGVYTIKAYAVDWIGNTEIVGAGTTVTVNQASLNVPSADLSLVSADKASLPADGVERATVNVIVKNSVGTLLTGKEVSLASSRAGDKITATKYVTGADGVAIFEVSSSTEGESVLEASVSDIKLSQKPTLLFLSVSLKAGDLIKGASSSTVYFYSENGKKYLFPTKAIYSSWYSDYNSVKTLSNTELNSKTLGGNIRVRPSKLIQFVSLDTPWKIMDSKVYAVSPNGALQWLSTATLAKTIFGNDWESKIVAVPEIFKANYEFGADIVKIDDYSLTSAEAINSIDAFGGVGFYTFKYVVSAFQITAMQSGDLVKTSTGSAVYYYGADGKKYLFPTKAIYSSWYANYNTVKTVSVAELNGKSLGGNVTVRPSKLVQFVSMDTPWRIMDNKVYAVSSGETLQWVKTATVAKAIFGNNWESQIAAVPEVFKTNYKFGTDISATSNYSLATQQAIASINQNKNLSGGSSGGTVATGLIQPSDLVYQGAFRLPGGSNGTSWLYGGTASTYYPKGDPSGANDGYPGSLFATGHEWEQQVSEISIPAPVNSRNVNNLNTATTIQPFSNIRGNMFGSFEMPRVGLSYLSKQGSQTSDKLYFCWGEHLDEGNYGGSHGWSELTLSSPNSKGPWRISGEQKYVTSDYMFEIPEEWASKYTPGKRLVTGRFRDGGQGTQGPSMIAIGPWSDGNPPAVNASLASTPLLKYSTVYYDDDPTGLRAMTGYRHSDHWAGGAWLTKGDKAGVIFAGIKGIGNTWYGYSDGTVWPEEGPWPPVPGGERGWWSDSFAGQIVFYNPSDLANVAEGKKEAYEPQPYATLNIDSLLYNVPENQFRYLGDVAFDRENGILYVFEYMGDSAEEKPLVHVWKIK</sequence>
<evidence type="ECO:0000256" key="2">
    <source>
        <dbReference type="SAM" id="SignalP"/>
    </source>
</evidence>
<organism evidence="4 5">
    <name type="scientific">Candidatus Falkowbacteria bacterium RIFOXYA2_FULL_38_12</name>
    <dbReference type="NCBI Taxonomy" id="1797993"/>
    <lineage>
        <taxon>Bacteria</taxon>
        <taxon>Candidatus Falkowiibacteriota</taxon>
    </lineage>
</organism>
<dbReference type="PROSITE" id="PS51257">
    <property type="entry name" value="PROKAR_LIPOPROTEIN"/>
    <property type="match status" value="1"/>
</dbReference>
<evidence type="ECO:0000256" key="1">
    <source>
        <dbReference type="ARBA" id="ARBA00010116"/>
    </source>
</evidence>
<evidence type="ECO:0000259" key="3">
    <source>
        <dbReference type="PROSITE" id="PS51127"/>
    </source>
</evidence>
<name>A0A1F5S4C3_9BACT</name>
<accession>A0A1F5S4C3</accession>
<proteinExistence type="inferred from homology"/>
<reference evidence="4 5" key="1">
    <citation type="journal article" date="2016" name="Nat. Commun.">
        <title>Thousands of microbial genomes shed light on interconnected biogeochemical processes in an aquifer system.</title>
        <authorList>
            <person name="Anantharaman K."/>
            <person name="Brown C.T."/>
            <person name="Hug L.A."/>
            <person name="Sharon I."/>
            <person name="Castelle C.J."/>
            <person name="Probst A.J."/>
            <person name="Thomas B.C."/>
            <person name="Singh A."/>
            <person name="Wilkins M.J."/>
            <person name="Karaoz U."/>
            <person name="Brodie E.L."/>
            <person name="Williams K.H."/>
            <person name="Hubbard S.S."/>
            <person name="Banfield J.F."/>
        </authorList>
    </citation>
    <scope>NUCLEOTIDE SEQUENCE [LARGE SCALE GENOMIC DNA]</scope>
</reference>
<dbReference type="Proteomes" id="UP000177407">
    <property type="component" value="Unassembled WGS sequence"/>
</dbReference>
<evidence type="ECO:0000313" key="4">
    <source>
        <dbReference type="EMBL" id="OGF21131.1"/>
    </source>
</evidence>
<keyword evidence="2" id="KW-0732">Signal</keyword>
<feature type="domain" description="Big-1" evidence="3">
    <location>
        <begin position="313"/>
        <end position="406"/>
    </location>
</feature>
<comment type="similarity">
    <text evidence="1">Belongs to the intimin/invasin family.</text>
</comment>
<dbReference type="Pfam" id="PF02369">
    <property type="entry name" value="Big_1"/>
    <property type="match status" value="1"/>
</dbReference>
<gene>
    <name evidence="4" type="ORF">A2257_01685</name>
</gene>
<comment type="caution">
    <text evidence="4">The sequence shown here is derived from an EMBL/GenBank/DDBJ whole genome shotgun (WGS) entry which is preliminary data.</text>
</comment>
<dbReference type="PROSITE" id="PS51127">
    <property type="entry name" value="BIG1"/>
    <property type="match status" value="1"/>
</dbReference>
<dbReference type="AlphaFoldDB" id="A0A1F5S4C3"/>
<dbReference type="Gene3D" id="2.60.40.10">
    <property type="entry name" value="Immunoglobulins"/>
    <property type="match status" value="1"/>
</dbReference>
<dbReference type="EMBL" id="MFGA01000014">
    <property type="protein sequence ID" value="OGF21131.1"/>
    <property type="molecule type" value="Genomic_DNA"/>
</dbReference>
<protein>
    <recommendedName>
        <fullName evidence="3">Big-1 domain-containing protein</fullName>
    </recommendedName>
</protein>
<dbReference type="InterPro" id="IPR013783">
    <property type="entry name" value="Ig-like_fold"/>
</dbReference>